<dbReference type="Gene3D" id="3.30.565.10">
    <property type="entry name" value="Histidine kinase-like ATPase, C-terminal domain"/>
    <property type="match status" value="1"/>
</dbReference>
<feature type="transmembrane region" description="Helical" evidence="5">
    <location>
        <begin position="97"/>
        <end position="118"/>
    </location>
</feature>
<comment type="catalytic activity">
    <reaction evidence="1">
        <text>ATP + protein L-histidine = ADP + protein N-phospho-L-histidine.</text>
        <dbReference type="EC" id="2.7.13.3"/>
    </reaction>
</comment>
<dbReference type="InterPro" id="IPR004358">
    <property type="entry name" value="Sig_transdc_His_kin-like_C"/>
</dbReference>
<name>A0ABX2FW02_9BACT</name>
<dbReference type="Proteomes" id="UP000779507">
    <property type="component" value="Unassembled WGS sequence"/>
</dbReference>
<comment type="caution">
    <text evidence="7">The sequence shown here is derived from an EMBL/GenBank/DDBJ whole genome shotgun (WGS) entry which is preliminary data.</text>
</comment>
<dbReference type="PANTHER" id="PTHR43065">
    <property type="entry name" value="SENSOR HISTIDINE KINASE"/>
    <property type="match status" value="1"/>
</dbReference>
<dbReference type="InterPro" id="IPR036097">
    <property type="entry name" value="HisK_dim/P_sf"/>
</dbReference>
<dbReference type="SUPFAM" id="SSF47384">
    <property type="entry name" value="Homodimeric domain of signal transducing histidine kinase"/>
    <property type="match status" value="1"/>
</dbReference>
<dbReference type="PRINTS" id="PR00344">
    <property type="entry name" value="BCTRLSENSOR"/>
</dbReference>
<dbReference type="Pfam" id="PF00512">
    <property type="entry name" value="HisKA"/>
    <property type="match status" value="1"/>
</dbReference>
<proteinExistence type="predicted"/>
<keyword evidence="5" id="KW-0812">Transmembrane</keyword>
<dbReference type="InterPro" id="IPR005467">
    <property type="entry name" value="His_kinase_dom"/>
</dbReference>
<accession>A0ABX2FW02</accession>
<gene>
    <name evidence="7" type="ORF">HNP98_004176</name>
</gene>
<dbReference type="EC" id="2.7.13.3" evidence="2"/>
<reference evidence="7 8" key="1">
    <citation type="submission" date="2020-05" db="EMBL/GenBank/DDBJ databases">
        <title>Genomic Encyclopedia of Type Strains, Phase IV (KMG-V): Genome sequencing to study the core and pangenomes of soil and plant-associated prokaryotes.</title>
        <authorList>
            <person name="Whitman W."/>
        </authorList>
    </citation>
    <scope>NUCLEOTIDE SEQUENCE [LARGE SCALE GENOMIC DNA]</scope>
    <source>
        <strain evidence="7 8">9A</strain>
    </source>
</reference>
<dbReference type="RefSeq" id="WP_173812078.1">
    <property type="nucleotide sequence ID" value="NZ_JABSNP010000031.1"/>
</dbReference>
<evidence type="ECO:0000256" key="2">
    <source>
        <dbReference type="ARBA" id="ARBA00012438"/>
    </source>
</evidence>
<evidence type="ECO:0000259" key="6">
    <source>
        <dbReference type="PROSITE" id="PS50109"/>
    </source>
</evidence>
<keyword evidence="7" id="KW-0808">Transferase</keyword>
<evidence type="ECO:0000313" key="7">
    <source>
        <dbReference type="EMBL" id="NRT21329.1"/>
    </source>
</evidence>
<dbReference type="InterPro" id="IPR003661">
    <property type="entry name" value="HisK_dim/P_dom"/>
</dbReference>
<keyword evidence="4" id="KW-0175">Coiled coil</keyword>
<keyword evidence="3" id="KW-0597">Phosphoprotein</keyword>
<evidence type="ECO:0000256" key="5">
    <source>
        <dbReference type="SAM" id="Phobius"/>
    </source>
</evidence>
<dbReference type="Pfam" id="PF02518">
    <property type="entry name" value="HATPase_c"/>
    <property type="match status" value="1"/>
</dbReference>
<dbReference type="PROSITE" id="PS50109">
    <property type="entry name" value="HIS_KIN"/>
    <property type="match status" value="1"/>
</dbReference>
<dbReference type="InterPro" id="IPR003594">
    <property type="entry name" value="HATPase_dom"/>
</dbReference>
<feature type="domain" description="Histidine kinase" evidence="6">
    <location>
        <begin position="221"/>
        <end position="458"/>
    </location>
</feature>
<keyword evidence="7" id="KW-0418">Kinase</keyword>
<feature type="transmembrane region" description="Helical" evidence="5">
    <location>
        <begin position="124"/>
        <end position="143"/>
    </location>
</feature>
<feature type="transmembrane region" description="Helical" evidence="5">
    <location>
        <begin position="12"/>
        <end position="28"/>
    </location>
</feature>
<dbReference type="PANTHER" id="PTHR43065:SF42">
    <property type="entry name" value="TWO-COMPONENT SENSOR PPRA"/>
    <property type="match status" value="1"/>
</dbReference>
<feature type="transmembrane region" description="Helical" evidence="5">
    <location>
        <begin position="40"/>
        <end position="62"/>
    </location>
</feature>
<dbReference type="EMBL" id="JABSNP010000031">
    <property type="protein sequence ID" value="NRT21329.1"/>
    <property type="molecule type" value="Genomic_DNA"/>
</dbReference>
<dbReference type="GO" id="GO:0016301">
    <property type="term" value="F:kinase activity"/>
    <property type="evidence" value="ECO:0007669"/>
    <property type="project" value="UniProtKB-KW"/>
</dbReference>
<evidence type="ECO:0000256" key="4">
    <source>
        <dbReference type="SAM" id="Coils"/>
    </source>
</evidence>
<evidence type="ECO:0000256" key="1">
    <source>
        <dbReference type="ARBA" id="ARBA00000085"/>
    </source>
</evidence>
<evidence type="ECO:0000313" key="8">
    <source>
        <dbReference type="Proteomes" id="UP000779507"/>
    </source>
</evidence>
<sequence>MAYSSNNGELLLLAPAAVGVVRALRRFLHLPGRLPYLSRLLGFIWVPGVALFLAGLAFHAGSGWLSEAYWLLVLASLGGVLLLVHDYRPARTLLVALGPYFLYSALTFGLELVGSTWAKRYDDAFDTAQLFAVFWLVAFVFVARGQKKTLEQARLLREEEEKAKRLIEAQNAELERLVAERTAALTHQAEELRGALAELRTTQAQLIQAEKMASLGELTAGIAHEIQNPLNFVNNFSEVSTELLAELKEAQAAGDAEEVTALTDDLTQNLGKIAQHGQRAASIVRGMLEHSRASSGERAPTDVNALADEYLRLAYHGLRAKNKSFNAALETAFAPGLPPVEAVAGDLGRVLLNLFTNAFYAVQQRQRAGEPGYQPTVSVATRRVGGQVEIRVADNGTGMSEAVQAKIFQPFFTTKPTGEGTGLGLSLAHDIVAQGHGGTLTVESREGVGTAFRISLPG</sequence>
<evidence type="ECO:0000256" key="3">
    <source>
        <dbReference type="ARBA" id="ARBA00022553"/>
    </source>
</evidence>
<keyword evidence="5" id="KW-1133">Transmembrane helix</keyword>
<dbReference type="CDD" id="cd00082">
    <property type="entry name" value="HisKA"/>
    <property type="match status" value="1"/>
</dbReference>
<keyword evidence="5" id="KW-0472">Membrane</keyword>
<feature type="coiled-coil region" evidence="4">
    <location>
        <begin position="143"/>
        <end position="212"/>
    </location>
</feature>
<keyword evidence="8" id="KW-1185">Reference proteome</keyword>
<dbReference type="SMART" id="SM00388">
    <property type="entry name" value="HisKA"/>
    <property type="match status" value="1"/>
</dbReference>
<dbReference type="Gene3D" id="1.10.287.130">
    <property type="match status" value="1"/>
</dbReference>
<feature type="transmembrane region" description="Helical" evidence="5">
    <location>
        <begin position="68"/>
        <end position="85"/>
    </location>
</feature>
<dbReference type="SMART" id="SM00387">
    <property type="entry name" value="HATPase_c"/>
    <property type="match status" value="1"/>
</dbReference>
<dbReference type="InterPro" id="IPR036890">
    <property type="entry name" value="HATPase_C_sf"/>
</dbReference>
<dbReference type="SUPFAM" id="SSF55874">
    <property type="entry name" value="ATPase domain of HSP90 chaperone/DNA topoisomerase II/histidine kinase"/>
    <property type="match status" value="1"/>
</dbReference>
<protein>
    <recommendedName>
        <fullName evidence="2">histidine kinase</fullName>
        <ecNumber evidence="2">2.7.13.3</ecNumber>
    </recommendedName>
</protein>
<organism evidence="7 8">
    <name type="scientific">Hymenobacter caeli</name>
    <dbReference type="NCBI Taxonomy" id="2735894"/>
    <lineage>
        <taxon>Bacteria</taxon>
        <taxon>Pseudomonadati</taxon>
        <taxon>Bacteroidota</taxon>
        <taxon>Cytophagia</taxon>
        <taxon>Cytophagales</taxon>
        <taxon>Hymenobacteraceae</taxon>
        <taxon>Hymenobacter</taxon>
    </lineage>
</organism>